<evidence type="ECO:0000313" key="1">
    <source>
        <dbReference type="EMBL" id="GAU45198.1"/>
    </source>
</evidence>
<dbReference type="Proteomes" id="UP000242715">
    <property type="component" value="Unassembled WGS sequence"/>
</dbReference>
<organism evidence="1 2">
    <name type="scientific">Trifolium subterraneum</name>
    <name type="common">Subterranean clover</name>
    <dbReference type="NCBI Taxonomy" id="3900"/>
    <lineage>
        <taxon>Eukaryota</taxon>
        <taxon>Viridiplantae</taxon>
        <taxon>Streptophyta</taxon>
        <taxon>Embryophyta</taxon>
        <taxon>Tracheophyta</taxon>
        <taxon>Spermatophyta</taxon>
        <taxon>Magnoliopsida</taxon>
        <taxon>eudicotyledons</taxon>
        <taxon>Gunneridae</taxon>
        <taxon>Pentapetalae</taxon>
        <taxon>rosids</taxon>
        <taxon>fabids</taxon>
        <taxon>Fabales</taxon>
        <taxon>Fabaceae</taxon>
        <taxon>Papilionoideae</taxon>
        <taxon>50 kb inversion clade</taxon>
        <taxon>NPAAA clade</taxon>
        <taxon>Hologalegina</taxon>
        <taxon>IRL clade</taxon>
        <taxon>Trifolieae</taxon>
        <taxon>Trifolium</taxon>
    </lineage>
</organism>
<dbReference type="PANTHER" id="PTHR36617">
    <property type="entry name" value="PROTEIN, PUTATIVE-RELATED"/>
    <property type="match status" value="1"/>
</dbReference>
<name>A0A2Z6NL30_TRISU</name>
<dbReference type="EMBL" id="DF974106">
    <property type="protein sequence ID" value="GAU45198.1"/>
    <property type="molecule type" value="Genomic_DNA"/>
</dbReference>
<reference evidence="2" key="1">
    <citation type="journal article" date="2017" name="Front. Plant Sci.">
        <title>Climate Clever Clovers: New Paradigm to Reduce the Environmental Footprint of Ruminants by Breeding Low Methanogenic Forages Utilizing Haplotype Variation.</title>
        <authorList>
            <person name="Kaur P."/>
            <person name="Appels R."/>
            <person name="Bayer P.E."/>
            <person name="Keeble-Gagnere G."/>
            <person name="Wang J."/>
            <person name="Hirakawa H."/>
            <person name="Shirasawa K."/>
            <person name="Vercoe P."/>
            <person name="Stefanova K."/>
            <person name="Durmic Z."/>
            <person name="Nichols P."/>
            <person name="Revell C."/>
            <person name="Isobe S.N."/>
            <person name="Edwards D."/>
            <person name="Erskine W."/>
        </authorList>
    </citation>
    <scope>NUCLEOTIDE SEQUENCE [LARGE SCALE GENOMIC DNA]</scope>
    <source>
        <strain evidence="2">cv. Daliak</strain>
    </source>
</reference>
<protein>
    <submittedName>
        <fullName evidence="1">Uncharacterized protein</fullName>
    </submittedName>
</protein>
<dbReference type="PANTHER" id="PTHR36617:SF5">
    <property type="entry name" value="OS05G0421675 PROTEIN"/>
    <property type="match status" value="1"/>
</dbReference>
<keyword evidence="2" id="KW-1185">Reference proteome</keyword>
<gene>
    <name evidence="1" type="ORF">TSUD_139030</name>
</gene>
<accession>A0A2Z6NL30</accession>
<sequence>MVKHSKTNKNIKVKKLILFKVDFEKAYDSLMDKMNFFVKWRQWIMTCVSTTTASVLVNSSPTEDFCMDRGLQQGDPLSLFLFLIAAEGLNVMLKASVDIDLFKGYQIGNEDINVITVSHLQFADDTLILGERSWANSCGNARLHSFWAPLVEKIREGMWCKVLKAKYGLIDDQVDSGGSRYSRWWKDTISIRNGDDADGGSWFGDHIERIVGNGESTSFWKDEWLDGESLKSTFGRLFDLCLNKDVSVVDMRRLRWGPGGNGWMWRRRLFAWE</sequence>
<proteinExistence type="predicted"/>
<dbReference type="AlphaFoldDB" id="A0A2Z6NL30"/>
<dbReference type="OrthoDB" id="1435379at2759"/>
<evidence type="ECO:0000313" key="2">
    <source>
        <dbReference type="Proteomes" id="UP000242715"/>
    </source>
</evidence>